<accession>A0AAU9XQM6</accession>
<gene>
    <name evidence="1" type="ORF">PMEA_00027706</name>
</gene>
<evidence type="ECO:0000313" key="2">
    <source>
        <dbReference type="Proteomes" id="UP001159428"/>
    </source>
</evidence>
<name>A0AAU9XQM6_9CNID</name>
<protein>
    <submittedName>
        <fullName evidence="1">Uncharacterized protein</fullName>
    </submittedName>
</protein>
<comment type="caution">
    <text evidence="1">The sequence shown here is derived from an EMBL/GenBank/DDBJ whole genome shotgun (WGS) entry which is preliminary data.</text>
</comment>
<dbReference type="EMBL" id="CALNXJ010000056">
    <property type="protein sequence ID" value="CAH3154768.1"/>
    <property type="molecule type" value="Genomic_DNA"/>
</dbReference>
<proteinExistence type="predicted"/>
<evidence type="ECO:0000313" key="1">
    <source>
        <dbReference type="EMBL" id="CAH3154768.1"/>
    </source>
</evidence>
<dbReference type="AlphaFoldDB" id="A0AAU9XQM6"/>
<sequence length="245" mass="27541">MQLTIKQARDDIICWKAHQLRSVHQAEAKHSVLAKLDNRSVLLVQDWAMKYMPRKYREAQSDWFAKRGLPWHISVAIRRSEGSEHFESQTPVHVFQSCAQDSVTVASIMLDCLTTLKKEIPELEMAYYKQDNAGCYHSGNSIISAKLAVDAMGVAVVRNDFSDPQGGKGVCDRKAATIKGRYVGRYVNEGNDVINALQFKTAIESGQETTEEKASYVAAKPSNTFNIKWDGISLLNNFEYDESDT</sequence>
<dbReference type="PANTHER" id="PTHR33845:SF1">
    <property type="entry name" value="C2H2-TYPE DOMAIN-CONTAINING PROTEIN"/>
    <property type="match status" value="1"/>
</dbReference>
<keyword evidence="2" id="KW-1185">Reference proteome</keyword>
<organism evidence="1 2">
    <name type="scientific">Pocillopora meandrina</name>
    <dbReference type="NCBI Taxonomy" id="46732"/>
    <lineage>
        <taxon>Eukaryota</taxon>
        <taxon>Metazoa</taxon>
        <taxon>Cnidaria</taxon>
        <taxon>Anthozoa</taxon>
        <taxon>Hexacorallia</taxon>
        <taxon>Scleractinia</taxon>
        <taxon>Astrocoeniina</taxon>
        <taxon>Pocilloporidae</taxon>
        <taxon>Pocillopora</taxon>
    </lineage>
</organism>
<reference evidence="1 2" key="1">
    <citation type="submission" date="2022-05" db="EMBL/GenBank/DDBJ databases">
        <authorList>
            <consortium name="Genoscope - CEA"/>
            <person name="William W."/>
        </authorList>
    </citation>
    <scope>NUCLEOTIDE SEQUENCE [LARGE SCALE GENOMIC DNA]</scope>
</reference>
<dbReference type="PANTHER" id="PTHR33845">
    <property type="entry name" value="C2H2-TYPE DOMAIN-CONTAINING PROTEIN"/>
    <property type="match status" value="1"/>
</dbReference>
<dbReference type="Proteomes" id="UP001159428">
    <property type="component" value="Unassembled WGS sequence"/>
</dbReference>